<feature type="repeat" description="PPR" evidence="3">
    <location>
        <begin position="534"/>
        <end position="568"/>
    </location>
</feature>
<sequence>MKFHCRSHRFMKPFSSLTPRQRTNHPSSSSSNWRTQIKQTQLVSQVSSILLQRYNWAPLLQTLNLSSKLTPSLFLQILRKTQHQPHLSLSFFNWVQTHLGFEPDLLSHCHMIRISLGSDVSPSLDPLLHSLIESHPPPLVADSMVQACKGTNFDSTALSSLIECYSKKGLFMEGFEVFRKIRSYGFTPSISAYNELLDALQRGNEVKLAWCFLGAMIRDVDPDSFSWSLVAQILCKNGNFDKVFKLLEKGIYNTKIYDLLVDFYSKNGDLEAAFHRLNEMNNRKLDASFCTYSSVLDGACKYNDSEVMERIMRIMIEKQLLPRCQFSGNDLIIQKLCDLRKTHAAEMMFKKACGKNIRLQDDTYGSLLKAMSQVGRIDEAINMYRTMLKRGIKVKDSCYCAFANVLCKEDQSGDGYGLLVSIMKQGHRPCPSQLSKYIASLCRRKKWKKAEELLNLMLKKGLLPDSVPCCLLMEYYCFNREMGKVVALHYEMVKVEGSLDVTTYNTILEGLWREKKAEEAVGVFDYMTGLNLVNSASFTIMICELCHMKEMRKAMKIHDEMLKMGFKPDKGTYKRLISGFK</sequence>
<dbReference type="PANTHER" id="PTHR47939">
    <property type="entry name" value="MEMBRANE-ASSOCIATED SALT-INDUCIBLE PROTEIN-LIKE"/>
    <property type="match status" value="1"/>
</dbReference>
<protein>
    <recommendedName>
        <fullName evidence="6">Pentacotripeptide-repeat region of PRORP domain-containing protein</fullName>
    </recommendedName>
</protein>
<dbReference type="Pfam" id="PF13041">
    <property type="entry name" value="PPR_2"/>
    <property type="match status" value="2"/>
</dbReference>
<dbReference type="NCBIfam" id="TIGR00756">
    <property type="entry name" value="PPR"/>
    <property type="match status" value="4"/>
</dbReference>
<dbReference type="Gene3D" id="1.25.40.10">
    <property type="entry name" value="Tetratricopeptide repeat domain"/>
    <property type="match status" value="5"/>
</dbReference>
<gene>
    <name evidence="4" type="ORF">J1N35_030977</name>
</gene>
<feature type="repeat" description="PPR" evidence="3">
    <location>
        <begin position="430"/>
        <end position="464"/>
    </location>
</feature>
<keyword evidence="2" id="KW-0677">Repeat</keyword>
<comment type="similarity">
    <text evidence="1">Belongs to the PPR family. P subfamily.</text>
</comment>
<dbReference type="Proteomes" id="UP000828251">
    <property type="component" value="Unassembled WGS sequence"/>
</dbReference>
<dbReference type="InterPro" id="IPR002885">
    <property type="entry name" value="PPR_rpt"/>
</dbReference>
<dbReference type="Pfam" id="PF01535">
    <property type="entry name" value="PPR"/>
    <property type="match status" value="5"/>
</dbReference>
<proteinExistence type="inferred from homology"/>
<comment type="caution">
    <text evidence="4">The sequence shown here is derived from an EMBL/GenBank/DDBJ whole genome shotgun (WGS) entry which is preliminary data.</text>
</comment>
<evidence type="ECO:0000256" key="2">
    <source>
        <dbReference type="ARBA" id="ARBA00022737"/>
    </source>
</evidence>
<dbReference type="PANTHER" id="PTHR47939:SF5">
    <property type="entry name" value="PENTACOTRIPEPTIDE-REPEAT REGION OF PRORP DOMAIN-CONTAINING PROTEIN"/>
    <property type="match status" value="1"/>
</dbReference>
<evidence type="ECO:0000256" key="3">
    <source>
        <dbReference type="PROSITE-ProRule" id="PRU00708"/>
    </source>
</evidence>
<keyword evidence="5" id="KW-1185">Reference proteome</keyword>
<feature type="repeat" description="PPR" evidence="3">
    <location>
        <begin position="154"/>
        <end position="188"/>
    </location>
</feature>
<organism evidence="4 5">
    <name type="scientific">Gossypium stocksii</name>
    <dbReference type="NCBI Taxonomy" id="47602"/>
    <lineage>
        <taxon>Eukaryota</taxon>
        <taxon>Viridiplantae</taxon>
        <taxon>Streptophyta</taxon>
        <taxon>Embryophyta</taxon>
        <taxon>Tracheophyta</taxon>
        <taxon>Spermatophyta</taxon>
        <taxon>Magnoliopsida</taxon>
        <taxon>eudicotyledons</taxon>
        <taxon>Gunneridae</taxon>
        <taxon>Pentapetalae</taxon>
        <taxon>rosids</taxon>
        <taxon>malvids</taxon>
        <taxon>Malvales</taxon>
        <taxon>Malvaceae</taxon>
        <taxon>Malvoideae</taxon>
        <taxon>Gossypium</taxon>
    </lineage>
</organism>
<dbReference type="AlphaFoldDB" id="A0A9D3V122"/>
<dbReference type="OrthoDB" id="747253at2759"/>
<dbReference type="InterPro" id="IPR050667">
    <property type="entry name" value="PPR-containing_protein"/>
</dbReference>
<feature type="repeat" description="PPR" evidence="3">
    <location>
        <begin position="500"/>
        <end position="530"/>
    </location>
</feature>
<evidence type="ECO:0000256" key="1">
    <source>
        <dbReference type="ARBA" id="ARBA00007626"/>
    </source>
</evidence>
<evidence type="ECO:0000313" key="4">
    <source>
        <dbReference type="EMBL" id="KAH1065990.1"/>
    </source>
</evidence>
<reference evidence="4 5" key="1">
    <citation type="journal article" date="2021" name="Plant Biotechnol. J.">
        <title>Multi-omics assisted identification of the key and species-specific regulatory components of drought-tolerant mechanisms in Gossypium stocksii.</title>
        <authorList>
            <person name="Yu D."/>
            <person name="Ke L."/>
            <person name="Zhang D."/>
            <person name="Wu Y."/>
            <person name="Sun Y."/>
            <person name="Mei J."/>
            <person name="Sun J."/>
            <person name="Sun Y."/>
        </authorList>
    </citation>
    <scope>NUCLEOTIDE SEQUENCE [LARGE SCALE GENOMIC DNA]</scope>
    <source>
        <strain evidence="5">cv. E1</strain>
        <tissue evidence="4">Leaf</tissue>
    </source>
</reference>
<dbReference type="InterPro" id="IPR011990">
    <property type="entry name" value="TPR-like_helical_dom_sf"/>
</dbReference>
<name>A0A9D3V122_9ROSI</name>
<feature type="repeat" description="PPR" evidence="3">
    <location>
        <begin position="253"/>
        <end position="287"/>
    </location>
</feature>
<dbReference type="EMBL" id="JAIQCV010000009">
    <property type="protein sequence ID" value="KAH1065990.1"/>
    <property type="molecule type" value="Genomic_DNA"/>
</dbReference>
<evidence type="ECO:0000313" key="5">
    <source>
        <dbReference type="Proteomes" id="UP000828251"/>
    </source>
</evidence>
<evidence type="ECO:0008006" key="6">
    <source>
        <dbReference type="Google" id="ProtNLM"/>
    </source>
</evidence>
<feature type="repeat" description="PPR" evidence="3">
    <location>
        <begin position="360"/>
        <end position="394"/>
    </location>
</feature>
<dbReference type="PROSITE" id="PS51375">
    <property type="entry name" value="PPR"/>
    <property type="match status" value="6"/>
</dbReference>
<accession>A0A9D3V122</accession>